<dbReference type="GO" id="GO:0048038">
    <property type="term" value="F:quinone binding"/>
    <property type="evidence" value="ECO:0007669"/>
    <property type="project" value="UniProtKB-KW"/>
</dbReference>
<dbReference type="STRING" id="502025.Hoch_2352"/>
<dbReference type="EMBL" id="CP001804">
    <property type="protein sequence ID" value="ACY14890.1"/>
    <property type="molecule type" value="Genomic_DNA"/>
</dbReference>
<evidence type="ECO:0000313" key="9">
    <source>
        <dbReference type="Proteomes" id="UP000001880"/>
    </source>
</evidence>
<dbReference type="GO" id="GO:0070221">
    <property type="term" value="P:sulfide oxidation, using sulfide:quinone oxidoreductase"/>
    <property type="evidence" value="ECO:0007669"/>
    <property type="project" value="TreeGrafter"/>
</dbReference>
<organism evidence="8 9">
    <name type="scientific">Haliangium ochraceum (strain DSM 14365 / JCM 11303 / SMP-2)</name>
    <dbReference type="NCBI Taxonomy" id="502025"/>
    <lineage>
        <taxon>Bacteria</taxon>
        <taxon>Pseudomonadati</taxon>
        <taxon>Myxococcota</taxon>
        <taxon>Polyangia</taxon>
        <taxon>Haliangiales</taxon>
        <taxon>Kofleriaceae</taxon>
        <taxon>Haliangium</taxon>
    </lineage>
</organism>
<dbReference type="SUPFAM" id="SSF51905">
    <property type="entry name" value="FAD/NAD(P)-binding domain"/>
    <property type="match status" value="2"/>
</dbReference>
<evidence type="ECO:0000259" key="7">
    <source>
        <dbReference type="Pfam" id="PF07992"/>
    </source>
</evidence>
<dbReference type="HOGENOM" id="CLU_030742_2_0_7"/>
<proteinExistence type="predicted"/>
<keyword evidence="9" id="KW-1185">Reference proteome</keyword>
<dbReference type="PANTHER" id="PTHR10632:SF2">
    <property type="entry name" value="SULFIDE:QUINONE OXIDOREDUCTASE, MITOCHONDRIAL"/>
    <property type="match status" value="1"/>
</dbReference>
<dbReference type="AlphaFoldDB" id="D0LJ43"/>
<keyword evidence="3" id="KW-0874">Quinone</keyword>
<evidence type="ECO:0000256" key="4">
    <source>
        <dbReference type="ARBA" id="ARBA00022827"/>
    </source>
</evidence>
<reference evidence="8 9" key="1">
    <citation type="journal article" date="2010" name="Stand. Genomic Sci.">
        <title>Complete genome sequence of Haliangium ochraceum type strain (SMP-2).</title>
        <authorList>
            <consortium name="US DOE Joint Genome Institute (JGI-PGF)"/>
            <person name="Ivanova N."/>
            <person name="Daum C."/>
            <person name="Lang E."/>
            <person name="Abt B."/>
            <person name="Kopitz M."/>
            <person name="Saunders E."/>
            <person name="Lapidus A."/>
            <person name="Lucas S."/>
            <person name="Glavina Del Rio T."/>
            <person name="Nolan M."/>
            <person name="Tice H."/>
            <person name="Copeland A."/>
            <person name="Cheng J.F."/>
            <person name="Chen F."/>
            <person name="Bruce D."/>
            <person name="Goodwin L."/>
            <person name="Pitluck S."/>
            <person name="Mavromatis K."/>
            <person name="Pati A."/>
            <person name="Mikhailova N."/>
            <person name="Chen A."/>
            <person name="Palaniappan K."/>
            <person name="Land M."/>
            <person name="Hauser L."/>
            <person name="Chang Y.J."/>
            <person name="Jeffries C.D."/>
            <person name="Detter J.C."/>
            <person name="Brettin T."/>
            <person name="Rohde M."/>
            <person name="Goker M."/>
            <person name="Bristow J."/>
            <person name="Markowitz V."/>
            <person name="Eisen J.A."/>
            <person name="Hugenholtz P."/>
            <person name="Kyrpides N.C."/>
            <person name="Klenk H.P."/>
        </authorList>
    </citation>
    <scope>NUCLEOTIDE SEQUENCE [LARGE SCALE GENOMIC DNA]</scope>
    <source>
        <strain evidence="9">DSM 14365 / CIP 107738 / JCM 11303 / AJ 13395 / SMP-2</strain>
    </source>
</reference>
<dbReference type="InterPro" id="IPR023753">
    <property type="entry name" value="FAD/NAD-binding_dom"/>
</dbReference>
<dbReference type="RefSeq" id="WP_012827498.1">
    <property type="nucleotide sequence ID" value="NC_013440.1"/>
</dbReference>
<dbReference type="OrthoDB" id="9802771at2"/>
<dbReference type="PANTHER" id="PTHR10632">
    <property type="entry name" value="SULFIDE:QUINONE OXIDOREDUCTASE"/>
    <property type="match status" value="1"/>
</dbReference>
<dbReference type="Proteomes" id="UP000001880">
    <property type="component" value="Chromosome"/>
</dbReference>
<keyword evidence="6" id="KW-0560">Oxidoreductase</keyword>
<dbReference type="Pfam" id="PF07992">
    <property type="entry name" value="Pyr_redox_2"/>
    <property type="match status" value="1"/>
</dbReference>
<name>D0LJ43_HALO1</name>
<dbReference type="GO" id="GO:0071949">
    <property type="term" value="F:FAD binding"/>
    <property type="evidence" value="ECO:0007669"/>
    <property type="project" value="TreeGrafter"/>
</dbReference>
<gene>
    <name evidence="8" type="ordered locus">Hoch_2352</name>
</gene>
<evidence type="ECO:0000313" key="8">
    <source>
        <dbReference type="EMBL" id="ACY14890.1"/>
    </source>
</evidence>
<dbReference type="InterPro" id="IPR015904">
    <property type="entry name" value="Sulphide_quinone_reductase"/>
</dbReference>
<dbReference type="InterPro" id="IPR036188">
    <property type="entry name" value="FAD/NAD-bd_sf"/>
</dbReference>
<evidence type="ECO:0000256" key="2">
    <source>
        <dbReference type="ARBA" id="ARBA00022630"/>
    </source>
</evidence>
<dbReference type="eggNOG" id="COG0446">
    <property type="taxonomic scope" value="Bacteria"/>
</dbReference>
<dbReference type="GO" id="GO:0070224">
    <property type="term" value="F:sulfide:quinone oxidoreductase activity"/>
    <property type="evidence" value="ECO:0007669"/>
    <property type="project" value="TreeGrafter"/>
</dbReference>
<accession>D0LJ43</accession>
<dbReference type="FunFam" id="3.50.50.60:FF:000034">
    <property type="entry name" value="sulfide:quinone oxidoreductase, mitochondrial"/>
    <property type="match status" value="1"/>
</dbReference>
<evidence type="ECO:0000256" key="1">
    <source>
        <dbReference type="ARBA" id="ARBA00001974"/>
    </source>
</evidence>
<dbReference type="Gene3D" id="3.50.50.60">
    <property type="entry name" value="FAD/NAD(P)-binding domain"/>
    <property type="match status" value="2"/>
</dbReference>
<evidence type="ECO:0000256" key="3">
    <source>
        <dbReference type="ARBA" id="ARBA00022719"/>
    </source>
</evidence>
<comment type="cofactor">
    <cofactor evidence="1">
        <name>FAD</name>
        <dbReference type="ChEBI" id="CHEBI:57692"/>
    </cofactor>
</comment>
<evidence type="ECO:0000256" key="6">
    <source>
        <dbReference type="ARBA" id="ARBA00023002"/>
    </source>
</evidence>
<dbReference type="KEGG" id="hoh:Hoch_2352"/>
<keyword evidence="4" id="KW-0274">FAD</keyword>
<feature type="domain" description="FAD/NAD(P)-binding" evidence="7">
    <location>
        <begin position="6"/>
        <end position="121"/>
    </location>
</feature>
<sequence length="395" mass="43573">MAKVHEVLIIGGGTAGISVAARLRNLEQPLEVTIIEPAETHYYQPLWTLVGGGIFPREHSARPMKDVMPAGVEWIRDRVASFSPETHEVELESGTRLSYRFLVVAPGIQLDWDKVAGLPEALGKDGVCSNYDYRHVPYTWTAIQGVRAGNAIFTFPATPIKCAGAPQKIMYLAEETFRRRGVRDNVTVTYASATPGIFGIPKYARALSAIVAERDIETAFKKSLTALRTKSREAVFQDLDGGSELVLRYDMIHVTPPQSAPDFIKRSPLANDAGWVDVDQYTMQHTRFPDVFSLGDASSLPCSKTGAAIRKQAPVLVENLVAHRAKRALTGTYNGYASCPLVTGYGKVILAEFGYGGEIMETFPFDQAKERYSMYALKAYGLPNLYWNGMLQGRL</sequence>
<keyword evidence="5" id="KW-0809">Transit peptide</keyword>
<evidence type="ECO:0000256" key="5">
    <source>
        <dbReference type="ARBA" id="ARBA00022946"/>
    </source>
</evidence>
<keyword evidence="2" id="KW-0285">Flavoprotein</keyword>
<protein>
    <submittedName>
        <fullName evidence="8">FAD-dependent pyridine nucleotide-disulphide oxidoreductase</fullName>
    </submittedName>
</protein>